<protein>
    <submittedName>
        <fullName evidence="1">Uncharacterized protein</fullName>
    </submittedName>
</protein>
<comment type="caution">
    <text evidence="1">The sequence shown here is derived from an EMBL/GenBank/DDBJ whole genome shotgun (WGS) entry which is preliminary data.</text>
</comment>
<dbReference type="Proteomes" id="UP000806528">
    <property type="component" value="Unassembled WGS sequence"/>
</dbReference>
<dbReference type="RefSeq" id="WP_193123427.1">
    <property type="nucleotide sequence ID" value="NZ_JADBGI010000018.1"/>
</dbReference>
<proteinExistence type="predicted"/>
<name>A0ABR9PAF6_9ACTN</name>
<evidence type="ECO:0000313" key="2">
    <source>
        <dbReference type="Proteomes" id="UP000806528"/>
    </source>
</evidence>
<dbReference type="InterPro" id="IPR046674">
    <property type="entry name" value="DUF6544"/>
</dbReference>
<dbReference type="EMBL" id="JADBGI010000018">
    <property type="protein sequence ID" value="MBE3000826.1"/>
    <property type="molecule type" value="Genomic_DNA"/>
</dbReference>
<gene>
    <name evidence="1" type="ORF">IDM40_19325</name>
</gene>
<reference evidence="1 2" key="1">
    <citation type="submission" date="2020-09" db="EMBL/GenBank/DDBJ databases">
        <title>Diversity and distribution of actinomycetes associated with coral in the coast of Hainan.</title>
        <authorList>
            <person name="Li F."/>
        </authorList>
    </citation>
    <scope>NUCLEOTIDE SEQUENCE [LARGE SCALE GENOMIC DNA]</scope>
    <source>
        <strain evidence="1 2">HNM0947</strain>
    </source>
</reference>
<sequence>MVTLPAPPEARAAAPTWDALIPQTPTTEGFDPASVVGLPAPVRRWTGHTIAPGAPLSTTVALTLHGRLWLGSWRRFRARQVVSAAHGYVWAATAHVGPVSVRGFDLYHAGTGRMRWTAAGLVPLLSVENADIARSAAGLLAAELVLTPAAALLPSVHWVHVDDDTAHADVIVDRRVHRVTIRVSPKGRLEWISLPRWGDPDGHGFDFHRFTAAFSGEQDVDGLVLPRRIRAGWGLDAHEGAHEFYDAEIDAAVWL</sequence>
<dbReference type="Pfam" id="PF20181">
    <property type="entry name" value="DUF6544"/>
    <property type="match status" value="1"/>
</dbReference>
<accession>A0ABR9PAF6</accession>
<keyword evidence="2" id="KW-1185">Reference proteome</keyword>
<organism evidence="1 2">
    <name type="scientific">Nocardiopsis coralli</name>
    <dbReference type="NCBI Taxonomy" id="2772213"/>
    <lineage>
        <taxon>Bacteria</taxon>
        <taxon>Bacillati</taxon>
        <taxon>Actinomycetota</taxon>
        <taxon>Actinomycetes</taxon>
        <taxon>Streptosporangiales</taxon>
        <taxon>Nocardiopsidaceae</taxon>
        <taxon>Nocardiopsis</taxon>
    </lineage>
</organism>
<evidence type="ECO:0000313" key="1">
    <source>
        <dbReference type="EMBL" id="MBE3000826.1"/>
    </source>
</evidence>